<comment type="subcellular location">
    <subcellularLocation>
        <location evidence="1 7">Cell outer membrane</location>
        <topology evidence="1 7">Multi-pass membrane protein</topology>
    </subcellularLocation>
</comment>
<evidence type="ECO:0000256" key="6">
    <source>
        <dbReference type="ARBA" id="ARBA00023237"/>
    </source>
</evidence>
<evidence type="ECO:0000256" key="3">
    <source>
        <dbReference type="ARBA" id="ARBA00022452"/>
    </source>
</evidence>
<evidence type="ECO:0000256" key="5">
    <source>
        <dbReference type="ARBA" id="ARBA00023136"/>
    </source>
</evidence>
<keyword evidence="2 7" id="KW-0813">Transport</keyword>
<dbReference type="Gene3D" id="2.40.170.20">
    <property type="entry name" value="TonB-dependent receptor, beta-barrel domain"/>
    <property type="match status" value="1"/>
</dbReference>
<evidence type="ECO:0000256" key="1">
    <source>
        <dbReference type="ARBA" id="ARBA00004571"/>
    </source>
</evidence>
<evidence type="ECO:0000256" key="7">
    <source>
        <dbReference type="PROSITE-ProRule" id="PRU01360"/>
    </source>
</evidence>
<keyword evidence="5 7" id="KW-0472">Membrane</keyword>
<keyword evidence="4 7" id="KW-0812">Transmembrane</keyword>
<feature type="signal peptide" evidence="8">
    <location>
        <begin position="1"/>
        <end position="35"/>
    </location>
</feature>
<dbReference type="SUPFAM" id="SSF56935">
    <property type="entry name" value="Porins"/>
    <property type="match status" value="1"/>
</dbReference>
<accession>A0ABM9PAZ3</accession>
<proteinExistence type="inferred from homology"/>
<dbReference type="Proteomes" id="UP001497527">
    <property type="component" value="Unassembled WGS sequence"/>
</dbReference>
<dbReference type="InterPro" id="IPR012910">
    <property type="entry name" value="Plug_dom"/>
</dbReference>
<dbReference type="Pfam" id="PF13715">
    <property type="entry name" value="CarbopepD_reg_2"/>
    <property type="match status" value="1"/>
</dbReference>
<keyword evidence="11" id="KW-1185">Reference proteome</keyword>
<sequence length="1043" mass="115035">MNFDSKLTQTKNTMRKKFNGFLTLFLAFIVHVTLAQEKTITGTVTDSNGPLPGVNVLVKNTATGTQTDFDGNYSIKANTGDILVFSFVGMATIEKTVGATNKIDVLMAEDENVLQEVVVTAIGIKRKPDEITTANQVVKAEELNQAVNPDAAQALAGKVSGLQINTTSAGLTPNTQITLRGVRSISGRVSALIVIDNIISSAEVLSTLDPNTIESMNVIKGANGAALYGEQGSAGVIIVTTKKGLKQADKFSFNIKSSVTVEEIAFLPETQERFGQGWGGNIETVDQGSWGVPYNGAIVSVGTPDANGNFRNFPYKHIEDNILPFFNTGYNYQNSISMSGGNIETGFINFSYLRQDLNGVIPTSDLSKNNFSLTAGKKLGKFSFQAIARYTEQKTDNVNNRNENDQVISMYQRLSNTPGNVPVEAFNSGDNNDHWTIYDTSPYWTLQNDRRLGRRRIVDLSGEISYELNDNINAVLRSSVRTTQNDVQFRRNSYTDTQNYVFGDRSIRSWYRVDNDSDRYIYTDFLVNFDYRLNEDLTFKSNVGFNTQDRRYSRQVNGGLDLAIPGFFHLSNITSIPDFFERNIRSRTNGLFGQIDLGYKDYLFLNATARNDWNSVLPSQNRSFFYPSVGVAFIPTKAIEGLKTKFFHKAKVSASFVQTGNAQAIAPQQLANVAINDTFYPSTGQVSLIADNTIVDQNIKPEFVNSFETNANLEFLNIRGPRITLDASYSFGSIDNQILGISSSSTSGYDRALINVGKTSFNSLEVDLGFTPIKTEDLELSGRVGFSTYRSTVDRVTDQSDRVRVDNGTGTIGAYAIEGEQFPVLLGTAYERDDQGRVVVDTDGTPLVAAGLKKLGQTTPDYVLNFSLNARYKGFRFAAVADYRTGHVFYSGIKNQLSSQGRTVETTYNDRLPFVFPNSTVVGTGTDNTTVLSAGGNPNFHPYNHAYDYYTGEHNTIDENFITDATAFKLREVSLSYDLPTKLIEKLNVSRVNVGVSGRNLLTILPSDNFDYNDPEFAGRLGIAGYGITPPTRFYTVSVNVAF</sequence>
<dbReference type="InterPro" id="IPR008969">
    <property type="entry name" value="CarboxyPept-like_regulatory"/>
</dbReference>
<protein>
    <submittedName>
        <fullName evidence="10">TonB-linked SusC/RagA family outer membrane protein</fullName>
    </submittedName>
</protein>
<dbReference type="Pfam" id="PF07715">
    <property type="entry name" value="Plug"/>
    <property type="match status" value="1"/>
</dbReference>
<dbReference type="Gene3D" id="2.170.130.10">
    <property type="entry name" value="TonB-dependent receptor, plug domain"/>
    <property type="match status" value="1"/>
</dbReference>
<reference evidence="10 11" key="1">
    <citation type="submission" date="2024-05" db="EMBL/GenBank/DDBJ databases">
        <authorList>
            <person name="Duchaud E."/>
        </authorList>
    </citation>
    <scope>NUCLEOTIDE SEQUENCE [LARGE SCALE GENOMIC DNA]</scope>
    <source>
        <strain evidence="10">Ena-SAMPLE-TAB-13-05-2024-13:56:06:370-140308</strain>
    </source>
</reference>
<dbReference type="Gene3D" id="2.60.40.1120">
    <property type="entry name" value="Carboxypeptidase-like, regulatory domain"/>
    <property type="match status" value="1"/>
</dbReference>
<dbReference type="InterPro" id="IPR036942">
    <property type="entry name" value="Beta-barrel_TonB_sf"/>
</dbReference>
<dbReference type="InterPro" id="IPR037066">
    <property type="entry name" value="Plug_dom_sf"/>
</dbReference>
<dbReference type="NCBIfam" id="TIGR04056">
    <property type="entry name" value="OMP_RagA_SusC"/>
    <property type="match status" value="1"/>
</dbReference>
<keyword evidence="3 7" id="KW-1134">Transmembrane beta strand</keyword>
<feature type="domain" description="TonB-dependent receptor plug" evidence="9">
    <location>
        <begin position="129"/>
        <end position="236"/>
    </location>
</feature>
<comment type="caution">
    <text evidence="10">The sequence shown here is derived from an EMBL/GenBank/DDBJ whole genome shotgun (WGS) entry which is preliminary data.</text>
</comment>
<name>A0ABM9PAZ3_9FLAO</name>
<evidence type="ECO:0000256" key="2">
    <source>
        <dbReference type="ARBA" id="ARBA00022448"/>
    </source>
</evidence>
<evidence type="ECO:0000259" key="9">
    <source>
        <dbReference type="Pfam" id="PF07715"/>
    </source>
</evidence>
<keyword evidence="8" id="KW-0732">Signal</keyword>
<dbReference type="SUPFAM" id="SSF49464">
    <property type="entry name" value="Carboxypeptidase regulatory domain-like"/>
    <property type="match status" value="1"/>
</dbReference>
<dbReference type="PROSITE" id="PS52016">
    <property type="entry name" value="TONB_DEPENDENT_REC_3"/>
    <property type="match status" value="1"/>
</dbReference>
<dbReference type="InterPro" id="IPR039426">
    <property type="entry name" value="TonB-dep_rcpt-like"/>
</dbReference>
<keyword evidence="6 7" id="KW-0998">Cell outer membrane</keyword>
<evidence type="ECO:0000256" key="8">
    <source>
        <dbReference type="SAM" id="SignalP"/>
    </source>
</evidence>
<feature type="chain" id="PRO_5047514215" evidence="8">
    <location>
        <begin position="36"/>
        <end position="1043"/>
    </location>
</feature>
<gene>
    <name evidence="10" type="ORF">T190423A01A_20421</name>
</gene>
<evidence type="ECO:0000313" key="11">
    <source>
        <dbReference type="Proteomes" id="UP001497527"/>
    </source>
</evidence>
<evidence type="ECO:0000256" key="4">
    <source>
        <dbReference type="ARBA" id="ARBA00022692"/>
    </source>
</evidence>
<dbReference type="EMBL" id="CAXJIO010000011">
    <property type="protein sequence ID" value="CAL2102670.1"/>
    <property type="molecule type" value="Genomic_DNA"/>
</dbReference>
<organism evidence="10 11">
    <name type="scientific">Tenacibaculum polynesiense</name>
    <dbReference type="NCBI Taxonomy" id="3137857"/>
    <lineage>
        <taxon>Bacteria</taxon>
        <taxon>Pseudomonadati</taxon>
        <taxon>Bacteroidota</taxon>
        <taxon>Flavobacteriia</taxon>
        <taxon>Flavobacteriales</taxon>
        <taxon>Flavobacteriaceae</taxon>
        <taxon>Tenacibaculum</taxon>
    </lineage>
</organism>
<dbReference type="InterPro" id="IPR023996">
    <property type="entry name" value="TonB-dep_OMP_SusC/RagA"/>
</dbReference>
<comment type="similarity">
    <text evidence="7">Belongs to the TonB-dependent receptor family.</text>
</comment>
<evidence type="ECO:0000313" key="10">
    <source>
        <dbReference type="EMBL" id="CAL2102670.1"/>
    </source>
</evidence>